<evidence type="ECO:0000259" key="5">
    <source>
        <dbReference type="Pfam" id="PF04577"/>
    </source>
</evidence>
<proteinExistence type="predicted"/>
<evidence type="ECO:0000313" key="6">
    <source>
        <dbReference type="EMBL" id="RXH93212.1"/>
    </source>
</evidence>
<evidence type="ECO:0000256" key="2">
    <source>
        <dbReference type="ARBA" id="ARBA00022676"/>
    </source>
</evidence>
<dbReference type="GO" id="GO:0000139">
    <property type="term" value="C:Golgi membrane"/>
    <property type="evidence" value="ECO:0007669"/>
    <property type="project" value="UniProtKB-SubCell"/>
</dbReference>
<dbReference type="AlphaFoldDB" id="A0A498JHQ4"/>
<dbReference type="Proteomes" id="UP000290289">
    <property type="component" value="Chromosome 7"/>
</dbReference>
<evidence type="ECO:0000313" key="7">
    <source>
        <dbReference type="Proteomes" id="UP000290289"/>
    </source>
</evidence>
<gene>
    <name evidence="6" type="ORF">DVH24_013788</name>
</gene>
<organism evidence="6 7">
    <name type="scientific">Malus domestica</name>
    <name type="common">Apple</name>
    <name type="synonym">Pyrus malus</name>
    <dbReference type="NCBI Taxonomy" id="3750"/>
    <lineage>
        <taxon>Eukaryota</taxon>
        <taxon>Viridiplantae</taxon>
        <taxon>Streptophyta</taxon>
        <taxon>Embryophyta</taxon>
        <taxon>Tracheophyta</taxon>
        <taxon>Spermatophyta</taxon>
        <taxon>Magnoliopsida</taxon>
        <taxon>eudicotyledons</taxon>
        <taxon>Gunneridae</taxon>
        <taxon>Pentapetalae</taxon>
        <taxon>rosids</taxon>
        <taxon>fabids</taxon>
        <taxon>Rosales</taxon>
        <taxon>Rosaceae</taxon>
        <taxon>Amygdaloideae</taxon>
        <taxon>Maleae</taxon>
        <taxon>Malus</taxon>
    </lineage>
</organism>
<protein>
    <recommendedName>
        <fullName evidence="5">Glycosyltransferase 61 catalytic domain-containing protein</fullName>
    </recommendedName>
</protein>
<dbReference type="InterPro" id="IPR007657">
    <property type="entry name" value="Glycosyltransferase_61"/>
</dbReference>
<keyword evidence="4" id="KW-0325">Glycoprotein</keyword>
<dbReference type="InterPro" id="IPR049625">
    <property type="entry name" value="Glyco_transf_61_cat"/>
</dbReference>
<dbReference type="EMBL" id="RDQH01000333">
    <property type="protein sequence ID" value="RXH93212.1"/>
    <property type="molecule type" value="Genomic_DNA"/>
</dbReference>
<dbReference type="PANTHER" id="PTHR20961:SF124">
    <property type="entry name" value="GLYCOSYLTRANSFERASE"/>
    <property type="match status" value="1"/>
</dbReference>
<comment type="subcellular location">
    <subcellularLocation>
        <location evidence="1">Golgi apparatus membrane</location>
        <topology evidence="1">Single-pass type II membrane protein</topology>
    </subcellularLocation>
</comment>
<evidence type="ECO:0000256" key="4">
    <source>
        <dbReference type="ARBA" id="ARBA00023180"/>
    </source>
</evidence>
<comment type="caution">
    <text evidence="6">The sequence shown here is derived from an EMBL/GenBank/DDBJ whole genome shotgun (WGS) entry which is preliminary data.</text>
</comment>
<feature type="domain" description="Glycosyltransferase 61 catalytic" evidence="5">
    <location>
        <begin position="13"/>
        <end position="74"/>
    </location>
</feature>
<keyword evidence="7" id="KW-1185">Reference proteome</keyword>
<dbReference type="PANTHER" id="PTHR20961">
    <property type="entry name" value="GLYCOSYLTRANSFERASE"/>
    <property type="match status" value="1"/>
</dbReference>
<sequence length="97" mass="10958">MKRPKLKWIKSKTNEDLLVEMSEKIGFEVEVLRSDSSTELAKIYWVLNLSDVVIGVHGATMTQFLFMRPGSVLIQVIPLGTSGQQRHNMGNLQESLI</sequence>
<keyword evidence="2" id="KW-0328">Glycosyltransferase</keyword>
<name>A0A498JHQ4_MALDO</name>
<evidence type="ECO:0000256" key="3">
    <source>
        <dbReference type="ARBA" id="ARBA00022679"/>
    </source>
</evidence>
<dbReference type="GO" id="GO:0016763">
    <property type="term" value="F:pentosyltransferase activity"/>
    <property type="evidence" value="ECO:0007669"/>
    <property type="project" value="UniProtKB-ARBA"/>
</dbReference>
<keyword evidence="3" id="KW-0808">Transferase</keyword>
<reference evidence="6 7" key="1">
    <citation type="submission" date="2018-10" db="EMBL/GenBank/DDBJ databases">
        <title>A high-quality apple genome assembly.</title>
        <authorList>
            <person name="Hu J."/>
        </authorList>
    </citation>
    <scope>NUCLEOTIDE SEQUENCE [LARGE SCALE GENOMIC DNA]</scope>
    <source>
        <strain evidence="7">cv. HFTH1</strain>
        <tissue evidence="6">Young leaf</tissue>
    </source>
</reference>
<accession>A0A498JHQ4</accession>
<dbReference type="Pfam" id="PF04577">
    <property type="entry name" value="Glyco_transf_61"/>
    <property type="match status" value="1"/>
</dbReference>
<evidence type="ECO:0000256" key="1">
    <source>
        <dbReference type="ARBA" id="ARBA00004323"/>
    </source>
</evidence>